<comment type="caution">
    <text evidence="1">The sequence shown here is derived from an EMBL/GenBank/DDBJ whole genome shotgun (WGS) entry which is preliminary data.</text>
</comment>
<dbReference type="AlphaFoldDB" id="X0WH80"/>
<name>X0WH80_9ZZZZ</name>
<proteinExistence type="predicted"/>
<sequence>AAEFLVLRAIEECAVQDPALRVQSMPSVNTQTCA</sequence>
<reference evidence="1" key="1">
    <citation type="journal article" date="2014" name="Front. Microbiol.">
        <title>High frequency of phylogenetically diverse reductive dehalogenase-homologous genes in deep subseafloor sedimentary metagenomes.</title>
        <authorList>
            <person name="Kawai M."/>
            <person name="Futagami T."/>
            <person name="Toyoda A."/>
            <person name="Takaki Y."/>
            <person name="Nishi S."/>
            <person name="Hori S."/>
            <person name="Arai W."/>
            <person name="Tsubouchi T."/>
            <person name="Morono Y."/>
            <person name="Uchiyama I."/>
            <person name="Ito T."/>
            <person name="Fujiyama A."/>
            <person name="Inagaki F."/>
            <person name="Takami H."/>
        </authorList>
    </citation>
    <scope>NUCLEOTIDE SEQUENCE</scope>
    <source>
        <strain evidence="1">Expedition CK06-06</strain>
    </source>
</reference>
<protein>
    <submittedName>
        <fullName evidence="1">Uncharacterized protein</fullName>
    </submittedName>
</protein>
<dbReference type="EMBL" id="BARS01043894">
    <property type="protein sequence ID" value="GAG30319.1"/>
    <property type="molecule type" value="Genomic_DNA"/>
</dbReference>
<evidence type="ECO:0000313" key="1">
    <source>
        <dbReference type="EMBL" id="GAG30319.1"/>
    </source>
</evidence>
<accession>X0WH80</accession>
<feature type="non-terminal residue" evidence="1">
    <location>
        <position position="1"/>
    </location>
</feature>
<organism evidence="1">
    <name type="scientific">marine sediment metagenome</name>
    <dbReference type="NCBI Taxonomy" id="412755"/>
    <lineage>
        <taxon>unclassified sequences</taxon>
        <taxon>metagenomes</taxon>
        <taxon>ecological metagenomes</taxon>
    </lineage>
</organism>
<gene>
    <name evidence="1" type="ORF">S01H1_66389</name>
</gene>